<feature type="transmembrane region" description="Helical" evidence="1">
    <location>
        <begin position="81"/>
        <end position="100"/>
    </location>
</feature>
<dbReference type="EMBL" id="BNAO01000003">
    <property type="protein sequence ID" value="GHG66515.1"/>
    <property type="molecule type" value="Genomic_DNA"/>
</dbReference>
<dbReference type="Proteomes" id="UP000659697">
    <property type="component" value="Unassembled WGS sequence"/>
</dbReference>
<dbReference type="InterPro" id="IPR045644">
    <property type="entry name" value="DUF6404"/>
</dbReference>
<organism evidence="2 3">
    <name type="scientific">Alishewanella longhuensis</name>
    <dbReference type="NCBI Taxonomy" id="1091037"/>
    <lineage>
        <taxon>Bacteria</taxon>
        <taxon>Pseudomonadati</taxon>
        <taxon>Pseudomonadota</taxon>
        <taxon>Gammaproteobacteria</taxon>
        <taxon>Alteromonadales</taxon>
        <taxon>Alteromonadaceae</taxon>
        <taxon>Alishewanella</taxon>
    </lineage>
</organism>
<comment type="caution">
    <text evidence="2">The sequence shown here is derived from an EMBL/GenBank/DDBJ whole genome shotgun (WGS) entry which is preliminary data.</text>
</comment>
<protein>
    <recommendedName>
        <fullName evidence="4">DUF2628 domain-containing protein</fullName>
    </recommendedName>
</protein>
<evidence type="ECO:0000313" key="3">
    <source>
        <dbReference type="Proteomes" id="UP000659697"/>
    </source>
</evidence>
<dbReference type="RefSeq" id="WP_189431771.1">
    <property type="nucleotide sequence ID" value="NZ_BNAO01000003.1"/>
</dbReference>
<keyword evidence="1" id="KW-0812">Transmembrane</keyword>
<proteinExistence type="predicted"/>
<reference evidence="3" key="1">
    <citation type="journal article" date="2019" name="Int. J. Syst. Evol. Microbiol.">
        <title>The Global Catalogue of Microorganisms (GCM) 10K type strain sequencing project: providing services to taxonomists for standard genome sequencing and annotation.</title>
        <authorList>
            <consortium name="The Broad Institute Genomics Platform"/>
            <consortium name="The Broad Institute Genome Sequencing Center for Infectious Disease"/>
            <person name="Wu L."/>
            <person name="Ma J."/>
        </authorList>
    </citation>
    <scope>NUCLEOTIDE SEQUENCE [LARGE SCALE GENOMIC DNA]</scope>
    <source>
        <strain evidence="3">CGMCC 1.7003</strain>
    </source>
</reference>
<keyword evidence="1" id="KW-0472">Membrane</keyword>
<dbReference type="Pfam" id="PF19942">
    <property type="entry name" value="DUF6404"/>
    <property type="match status" value="1"/>
</dbReference>
<evidence type="ECO:0000313" key="2">
    <source>
        <dbReference type="EMBL" id="GHG66515.1"/>
    </source>
</evidence>
<name>A0ABQ3L141_9ALTE</name>
<sequence>MTYEEKCNFAVKELEAAKIWKSNYNPPITRLFRKLGFKVPFPHYNSFLMNALSSGIYFGCAWGLLMYFFAWKTQNMSPSVMLSTAIFAGAFFGIAMASYYRYSFKKYRLTPWHEIKDA</sequence>
<keyword evidence="1" id="KW-1133">Transmembrane helix</keyword>
<evidence type="ECO:0008006" key="4">
    <source>
        <dbReference type="Google" id="ProtNLM"/>
    </source>
</evidence>
<gene>
    <name evidence="2" type="ORF">GCM10010919_14260</name>
</gene>
<evidence type="ECO:0000256" key="1">
    <source>
        <dbReference type="SAM" id="Phobius"/>
    </source>
</evidence>
<feature type="transmembrane region" description="Helical" evidence="1">
    <location>
        <begin position="47"/>
        <end position="69"/>
    </location>
</feature>
<accession>A0ABQ3L141</accession>
<keyword evidence="3" id="KW-1185">Reference proteome</keyword>